<evidence type="ECO:0000313" key="3">
    <source>
        <dbReference type="Proteomes" id="UP001642487"/>
    </source>
</evidence>
<reference evidence="2 3" key="1">
    <citation type="submission" date="2024-03" db="EMBL/GenBank/DDBJ databases">
        <authorList>
            <person name="Gkanogiannis A."/>
            <person name="Becerra Lopez-Lavalle L."/>
        </authorList>
    </citation>
    <scope>NUCLEOTIDE SEQUENCE [LARGE SCALE GENOMIC DNA]</scope>
</reference>
<keyword evidence="1" id="KW-1133">Transmembrane helix</keyword>
<keyword evidence="3" id="KW-1185">Reference proteome</keyword>
<sequence length="102" mass="11982">MIYTILLSRCGSSYPLFCHCFVYHQLPDKCGLDYNVLLSNSSLRFWKQSNPQHDLTLFFSPIVKAFTLCFSFLILSLWIRSPCSTLRKFNITWIKQHLNLNS</sequence>
<accession>A0ABP0ZBY3</accession>
<proteinExistence type="predicted"/>
<keyword evidence="1" id="KW-0812">Transmembrane</keyword>
<evidence type="ECO:0000313" key="2">
    <source>
        <dbReference type="EMBL" id="CAK9329305.1"/>
    </source>
</evidence>
<keyword evidence="1" id="KW-0472">Membrane</keyword>
<dbReference type="Proteomes" id="UP001642487">
    <property type="component" value="Chromosome 9"/>
</dbReference>
<gene>
    <name evidence="2" type="ORF">CITCOLO1_LOCUS21749</name>
</gene>
<feature type="transmembrane region" description="Helical" evidence="1">
    <location>
        <begin position="55"/>
        <end position="79"/>
    </location>
</feature>
<protein>
    <submittedName>
        <fullName evidence="2">Uncharacterized protein</fullName>
    </submittedName>
</protein>
<organism evidence="2 3">
    <name type="scientific">Citrullus colocynthis</name>
    <name type="common">colocynth</name>
    <dbReference type="NCBI Taxonomy" id="252529"/>
    <lineage>
        <taxon>Eukaryota</taxon>
        <taxon>Viridiplantae</taxon>
        <taxon>Streptophyta</taxon>
        <taxon>Embryophyta</taxon>
        <taxon>Tracheophyta</taxon>
        <taxon>Spermatophyta</taxon>
        <taxon>Magnoliopsida</taxon>
        <taxon>eudicotyledons</taxon>
        <taxon>Gunneridae</taxon>
        <taxon>Pentapetalae</taxon>
        <taxon>rosids</taxon>
        <taxon>fabids</taxon>
        <taxon>Cucurbitales</taxon>
        <taxon>Cucurbitaceae</taxon>
        <taxon>Benincaseae</taxon>
        <taxon>Citrullus</taxon>
    </lineage>
</organism>
<evidence type="ECO:0000256" key="1">
    <source>
        <dbReference type="SAM" id="Phobius"/>
    </source>
</evidence>
<name>A0ABP0ZBY3_9ROSI</name>
<dbReference type="EMBL" id="OZ021743">
    <property type="protein sequence ID" value="CAK9329305.1"/>
    <property type="molecule type" value="Genomic_DNA"/>
</dbReference>